<organism evidence="6 7">
    <name type="scientific">Luteitalea pratensis</name>
    <dbReference type="NCBI Taxonomy" id="1855912"/>
    <lineage>
        <taxon>Bacteria</taxon>
        <taxon>Pseudomonadati</taxon>
        <taxon>Acidobacteriota</taxon>
        <taxon>Vicinamibacteria</taxon>
        <taxon>Vicinamibacterales</taxon>
        <taxon>Vicinamibacteraceae</taxon>
        <taxon>Luteitalea</taxon>
    </lineage>
</organism>
<evidence type="ECO:0000256" key="1">
    <source>
        <dbReference type="ARBA" id="ARBA00022617"/>
    </source>
</evidence>
<dbReference type="InterPro" id="IPR011989">
    <property type="entry name" value="ARM-like"/>
</dbReference>
<dbReference type="Gene3D" id="1.10.760.10">
    <property type="entry name" value="Cytochrome c-like domain"/>
    <property type="match status" value="1"/>
</dbReference>
<dbReference type="EMBL" id="CP015136">
    <property type="protein sequence ID" value="AMY09063.1"/>
    <property type="molecule type" value="Genomic_DNA"/>
</dbReference>
<evidence type="ECO:0000313" key="7">
    <source>
        <dbReference type="Proteomes" id="UP000076079"/>
    </source>
</evidence>
<reference evidence="7" key="2">
    <citation type="submission" date="2016-04" db="EMBL/GenBank/DDBJ databases">
        <title>First Complete Genome Sequence of a Subdivision 6 Acidobacterium.</title>
        <authorList>
            <person name="Huang S."/>
            <person name="Vieira S."/>
            <person name="Bunk B."/>
            <person name="Riedel T."/>
            <person name="Sproeer C."/>
            <person name="Overmann J."/>
        </authorList>
    </citation>
    <scope>NUCLEOTIDE SEQUENCE [LARGE SCALE GENOMIC DNA]</scope>
    <source>
        <strain evidence="7">DSM 100886 HEG_-6_39</strain>
    </source>
</reference>
<dbReference type="InterPro" id="IPR011041">
    <property type="entry name" value="Quinoprot_gluc/sorb_DH_b-prop"/>
</dbReference>
<dbReference type="STRING" id="1855912.LuPra_02272"/>
<name>A0A143PLF1_LUTPR</name>
<dbReference type="AlphaFoldDB" id="A0A143PLF1"/>
<dbReference type="PROSITE" id="PS51007">
    <property type="entry name" value="CYTC"/>
    <property type="match status" value="1"/>
</dbReference>
<proteinExistence type="predicted"/>
<dbReference type="SUPFAM" id="SSF48371">
    <property type="entry name" value="ARM repeat"/>
    <property type="match status" value="1"/>
</dbReference>
<evidence type="ECO:0000259" key="5">
    <source>
        <dbReference type="PROSITE" id="PS51007"/>
    </source>
</evidence>
<dbReference type="Pfam" id="PF13442">
    <property type="entry name" value="Cytochrome_CBB3"/>
    <property type="match status" value="1"/>
</dbReference>
<dbReference type="Proteomes" id="UP000076079">
    <property type="component" value="Chromosome"/>
</dbReference>
<evidence type="ECO:0000256" key="4">
    <source>
        <dbReference type="PROSITE-ProRule" id="PRU00433"/>
    </source>
</evidence>
<gene>
    <name evidence="6" type="primary">adhB_3</name>
    <name evidence="6" type="ORF">LuPra_02272</name>
</gene>
<dbReference type="GO" id="GO:0046872">
    <property type="term" value="F:metal ion binding"/>
    <property type="evidence" value="ECO:0007669"/>
    <property type="project" value="UniProtKB-KW"/>
</dbReference>
<dbReference type="InterPro" id="IPR009056">
    <property type="entry name" value="Cyt_c-like_dom"/>
</dbReference>
<keyword evidence="2 4" id="KW-0479">Metal-binding</keyword>
<dbReference type="Gene3D" id="1.25.10.10">
    <property type="entry name" value="Leucine-rich Repeat Variant"/>
    <property type="match status" value="1"/>
</dbReference>
<dbReference type="Pfam" id="PF23500">
    <property type="entry name" value="DUF7133"/>
    <property type="match status" value="1"/>
</dbReference>
<dbReference type="InterPro" id="IPR011042">
    <property type="entry name" value="6-blade_b-propeller_TolB-like"/>
</dbReference>
<dbReference type="InterPro" id="IPR055557">
    <property type="entry name" value="DUF7133"/>
</dbReference>
<dbReference type="KEGG" id="abac:LuPra_02272"/>
<dbReference type="SUPFAM" id="SSF46626">
    <property type="entry name" value="Cytochrome c"/>
    <property type="match status" value="1"/>
</dbReference>
<reference evidence="6 7" key="1">
    <citation type="journal article" date="2016" name="Genome Announc.">
        <title>First Complete Genome Sequence of a Subdivision 6 Acidobacterium Strain.</title>
        <authorList>
            <person name="Huang S."/>
            <person name="Vieira S."/>
            <person name="Bunk B."/>
            <person name="Riedel T."/>
            <person name="Sproer C."/>
            <person name="Overmann J."/>
        </authorList>
    </citation>
    <scope>NUCLEOTIDE SEQUENCE [LARGE SCALE GENOMIC DNA]</scope>
    <source>
        <strain evidence="7">DSM 100886 HEG_-6_39</strain>
    </source>
</reference>
<keyword evidence="1 4" id="KW-0349">Heme</keyword>
<dbReference type="InterPro" id="IPR036909">
    <property type="entry name" value="Cyt_c-like_dom_sf"/>
</dbReference>
<evidence type="ECO:0000256" key="3">
    <source>
        <dbReference type="ARBA" id="ARBA00023004"/>
    </source>
</evidence>
<dbReference type="InterPro" id="IPR016024">
    <property type="entry name" value="ARM-type_fold"/>
</dbReference>
<accession>A0A143PLF1</accession>
<dbReference type="GO" id="GO:0020037">
    <property type="term" value="F:heme binding"/>
    <property type="evidence" value="ECO:0007669"/>
    <property type="project" value="InterPro"/>
</dbReference>
<dbReference type="PANTHER" id="PTHR33546:SF1">
    <property type="entry name" value="LARGE, MULTIFUNCTIONAL SECRETED PROTEIN"/>
    <property type="match status" value="1"/>
</dbReference>
<dbReference type="GO" id="GO:0009055">
    <property type="term" value="F:electron transfer activity"/>
    <property type="evidence" value="ECO:0007669"/>
    <property type="project" value="InterPro"/>
</dbReference>
<sequence>MRRASSTPTQTAHETVRNIRHALIRRGAALVVGLLAAVAWVPGGLGAQVGDRASIDTAPPPAHWKIPPAPVRSPDESMRMMDLQPGFRIELVASEPLVQDPIAFAFDHRNQLWVLEWPSYNWPLHDVLPGLEPQPTPVSRLVVLKDTDGDGRMDTRTVFAQMDWPRGIQLVDGGVLVFALPEIVVLRDTDGDDKADLREVLQGGLPIPVNPHLAPSSPSWTLDNWTYGLQVDQRLRLAGDTTLKVPSGRLAGQWGMSHDDFGRLFFSYNQDHIRGSLVPAAYATRNPHYTASAGVDVRVGMDNDVWPHAITPGVNRRAQLRDDGRLAAFTANAAPSVYRGDQFPEAYRGNVFVGESAGRLIRRSVLTERDGIITGKNAYAEREFLFSHDERFRPVFSATGPDGALYVADMYRGIIEGHIFMTTFLRNQIVERGLQHPFGGMGRIYRIVHEGRPLGTLPTIAPGNVAAWVPVLAHPNGHWRDMAQRMLVASRSKAVVPAVRTLAMSHEDPRVRLHGLWTLEGLGGADDDLVRARLTDTSPHVRIAALRVAEGRLPAAAMRRAVMALADDSDVSVRRQVLYTLGASDASDVGDARMRLLRRDVAAPFVIDAFMSGLAGREAQTLDTVVRSPSWASDRPEHRALVTALATAISNEGRAEQVAALRRLSSESNAGVPWQREAVLEGVQASNRARQPATTAAPPRDAATAALVEQGRAAYALCAACHQADGRGLPSLAPPLAGSPRVTGPPDALVDIVLRGRDEDPAYPSMPPLAALPDDQLSAILTYVRQAWGNAAPAISADAVRARRGSATGAMRP</sequence>
<feature type="domain" description="Cytochrome c" evidence="5">
    <location>
        <begin position="706"/>
        <end position="788"/>
    </location>
</feature>
<keyword evidence="3 4" id="KW-0408">Iron</keyword>
<dbReference type="SUPFAM" id="SSF50952">
    <property type="entry name" value="Soluble quinoprotein glucose dehydrogenase"/>
    <property type="match status" value="1"/>
</dbReference>
<evidence type="ECO:0000256" key="2">
    <source>
        <dbReference type="ARBA" id="ARBA00022723"/>
    </source>
</evidence>
<evidence type="ECO:0000313" key="6">
    <source>
        <dbReference type="EMBL" id="AMY09063.1"/>
    </source>
</evidence>
<dbReference type="Gene3D" id="2.120.10.30">
    <property type="entry name" value="TolB, C-terminal domain"/>
    <property type="match status" value="1"/>
</dbReference>
<protein>
    <submittedName>
        <fullName evidence="6">G3-ADH subunit II</fullName>
    </submittedName>
</protein>
<dbReference type="PANTHER" id="PTHR33546">
    <property type="entry name" value="LARGE, MULTIFUNCTIONAL SECRETED PROTEIN-RELATED"/>
    <property type="match status" value="1"/>
</dbReference>
<keyword evidence="7" id="KW-1185">Reference proteome</keyword>